<dbReference type="Proteomes" id="UP001365846">
    <property type="component" value="Unassembled WGS sequence"/>
</dbReference>
<dbReference type="RefSeq" id="WP_340360549.1">
    <property type="nucleotide sequence ID" value="NZ_JBBKZU010000019.1"/>
</dbReference>
<proteinExistence type="inferred from homology"/>
<dbReference type="InterPro" id="IPR011004">
    <property type="entry name" value="Trimer_LpxA-like_sf"/>
</dbReference>
<comment type="caution">
    <text evidence="5">The sequence shown here is derived from an EMBL/GenBank/DDBJ whole genome shotgun (WGS) entry which is preliminary data.</text>
</comment>
<evidence type="ECO:0000313" key="5">
    <source>
        <dbReference type="EMBL" id="MEJ8815335.1"/>
    </source>
</evidence>
<evidence type="ECO:0000256" key="1">
    <source>
        <dbReference type="ARBA" id="ARBA00007274"/>
    </source>
</evidence>
<protein>
    <submittedName>
        <fullName evidence="5">Acyltransferase</fullName>
        <ecNumber evidence="5">2.3.1.-</ecNumber>
    </submittedName>
</protein>
<keyword evidence="6" id="KW-1185">Reference proteome</keyword>
<dbReference type="Gene3D" id="2.160.10.10">
    <property type="entry name" value="Hexapeptide repeat proteins"/>
    <property type="match status" value="1"/>
</dbReference>
<feature type="region of interest" description="Disordered" evidence="4">
    <location>
        <begin position="206"/>
        <end position="225"/>
    </location>
</feature>
<evidence type="ECO:0000256" key="4">
    <source>
        <dbReference type="SAM" id="MobiDB-lite"/>
    </source>
</evidence>
<dbReference type="EC" id="2.3.1.-" evidence="5"/>
<gene>
    <name evidence="5" type="ORF">WKW77_30025</name>
</gene>
<dbReference type="EMBL" id="JBBKZU010000019">
    <property type="protein sequence ID" value="MEJ8815335.1"/>
    <property type="molecule type" value="Genomic_DNA"/>
</dbReference>
<evidence type="ECO:0000256" key="2">
    <source>
        <dbReference type="ARBA" id="ARBA00022679"/>
    </source>
</evidence>
<keyword evidence="3" id="KW-0677">Repeat</keyword>
<organism evidence="5 6">
    <name type="scientific">Variovorax ureilyticus</name>
    <dbReference type="NCBI Taxonomy" id="1836198"/>
    <lineage>
        <taxon>Bacteria</taxon>
        <taxon>Pseudomonadati</taxon>
        <taxon>Pseudomonadota</taxon>
        <taxon>Betaproteobacteria</taxon>
        <taxon>Burkholderiales</taxon>
        <taxon>Comamonadaceae</taxon>
        <taxon>Variovorax</taxon>
    </lineage>
</organism>
<comment type="similarity">
    <text evidence="1">Belongs to the transferase hexapeptide repeat family.</text>
</comment>
<evidence type="ECO:0000256" key="3">
    <source>
        <dbReference type="ARBA" id="ARBA00022737"/>
    </source>
</evidence>
<dbReference type="PANTHER" id="PTHR23416">
    <property type="entry name" value="SIALIC ACID SYNTHASE-RELATED"/>
    <property type="match status" value="1"/>
</dbReference>
<reference evidence="5 6" key="1">
    <citation type="submission" date="2024-03" db="EMBL/GenBank/DDBJ databases">
        <title>Novel species of the genus Variovorax.</title>
        <authorList>
            <person name="Liu Q."/>
            <person name="Xin Y.-H."/>
        </authorList>
    </citation>
    <scope>NUCLEOTIDE SEQUENCE [LARGE SCALE GENOMIC DNA]</scope>
    <source>
        <strain evidence="5 6">KACC 18899</strain>
    </source>
</reference>
<dbReference type="InterPro" id="IPR051159">
    <property type="entry name" value="Hexapeptide_acetyltransf"/>
</dbReference>
<dbReference type="GO" id="GO:0016746">
    <property type="term" value="F:acyltransferase activity"/>
    <property type="evidence" value="ECO:0007669"/>
    <property type="project" value="UniProtKB-KW"/>
</dbReference>
<dbReference type="SUPFAM" id="SSF51161">
    <property type="entry name" value="Trimeric LpxA-like enzymes"/>
    <property type="match status" value="1"/>
</dbReference>
<dbReference type="PROSITE" id="PS00101">
    <property type="entry name" value="HEXAPEP_TRANSFERASES"/>
    <property type="match status" value="1"/>
</dbReference>
<evidence type="ECO:0000313" key="6">
    <source>
        <dbReference type="Proteomes" id="UP001365846"/>
    </source>
</evidence>
<dbReference type="InterPro" id="IPR018357">
    <property type="entry name" value="Hexapep_transf_CS"/>
</dbReference>
<keyword evidence="5" id="KW-0012">Acyltransferase</keyword>
<name>A0ABU8VP40_9BURK</name>
<accession>A0ABU8VP40</accession>
<dbReference type="PANTHER" id="PTHR23416:SF23">
    <property type="entry name" value="ACETYLTRANSFERASE C18B11.09C-RELATED"/>
    <property type="match status" value="1"/>
</dbReference>
<keyword evidence="2 5" id="KW-0808">Transferase</keyword>
<sequence length="225" mass="24528">MNELQFLWSERERPPLGSKRWLVVWAKRALQFRSLLSIVRHRRKLRASGMQIGLLSVIDSKDLKGQGSNFSIGDRTFIAHNAELVALEKITIGSRVVINDRVTVLTGSHHVGDPTWRQFRKPVRIDDYAWIAVGATILPGVTIGYGAVVGAGAVVAKDVPPLAVATGNPATVRLNVRPQDLDYDPVIFLAPYEAWVGRSKGALVTPADAFPPGRPAPTGSEKPTP</sequence>
<dbReference type="CDD" id="cd04647">
    <property type="entry name" value="LbH_MAT_like"/>
    <property type="match status" value="1"/>
</dbReference>